<dbReference type="InterPro" id="IPR003439">
    <property type="entry name" value="ABC_transporter-like_ATP-bd"/>
</dbReference>
<feature type="region of interest" description="Disordered" evidence="5">
    <location>
        <begin position="258"/>
        <end position="288"/>
    </location>
</feature>
<keyword evidence="2" id="KW-0813">Transport</keyword>
<keyword evidence="3" id="KW-0547">Nucleotide-binding</keyword>
<accession>A0ABW6RRJ6</accession>
<evidence type="ECO:0000313" key="8">
    <source>
        <dbReference type="Proteomes" id="UP001601992"/>
    </source>
</evidence>
<dbReference type="RefSeq" id="WP_387402448.1">
    <property type="nucleotide sequence ID" value="NZ_JBIAQY010000001.1"/>
</dbReference>
<proteinExistence type="inferred from homology"/>
<feature type="compositionally biased region" description="Basic and acidic residues" evidence="5">
    <location>
        <begin position="279"/>
        <end position="288"/>
    </location>
</feature>
<comment type="similarity">
    <text evidence="1">Belongs to the ABC transporter superfamily.</text>
</comment>
<comment type="caution">
    <text evidence="7">The sequence shown here is derived from an EMBL/GenBank/DDBJ whole genome shotgun (WGS) entry which is preliminary data.</text>
</comment>
<evidence type="ECO:0000256" key="5">
    <source>
        <dbReference type="SAM" id="MobiDB-lite"/>
    </source>
</evidence>
<evidence type="ECO:0000256" key="2">
    <source>
        <dbReference type="ARBA" id="ARBA00022448"/>
    </source>
</evidence>
<protein>
    <submittedName>
        <fullName evidence="7">ATP-binding cassette domain-containing protein</fullName>
    </submittedName>
</protein>
<dbReference type="PROSITE" id="PS50893">
    <property type="entry name" value="ABC_TRANSPORTER_2"/>
    <property type="match status" value="1"/>
</dbReference>
<evidence type="ECO:0000256" key="3">
    <source>
        <dbReference type="ARBA" id="ARBA00022741"/>
    </source>
</evidence>
<dbReference type="Proteomes" id="UP001601992">
    <property type="component" value="Unassembled WGS sequence"/>
</dbReference>
<dbReference type="InterPro" id="IPR050319">
    <property type="entry name" value="ABC_transp_ATP-bind"/>
</dbReference>
<name>A0ABW6RRJ6_9NOCA</name>
<dbReference type="PROSITE" id="PS00211">
    <property type="entry name" value="ABC_TRANSPORTER_1"/>
    <property type="match status" value="1"/>
</dbReference>
<dbReference type="Gene3D" id="3.40.50.300">
    <property type="entry name" value="P-loop containing nucleotide triphosphate hydrolases"/>
    <property type="match status" value="1"/>
</dbReference>
<gene>
    <name evidence="7" type="ORF">ACFYXQ_02430</name>
</gene>
<evidence type="ECO:0000313" key="7">
    <source>
        <dbReference type="EMBL" id="MFF3566617.1"/>
    </source>
</evidence>
<dbReference type="InterPro" id="IPR017871">
    <property type="entry name" value="ABC_transporter-like_CS"/>
</dbReference>
<evidence type="ECO:0000259" key="6">
    <source>
        <dbReference type="PROSITE" id="PS50893"/>
    </source>
</evidence>
<keyword evidence="4 7" id="KW-0067">ATP-binding</keyword>
<dbReference type="SUPFAM" id="SSF52540">
    <property type="entry name" value="P-loop containing nucleoside triphosphate hydrolases"/>
    <property type="match status" value="1"/>
</dbReference>
<evidence type="ECO:0000256" key="1">
    <source>
        <dbReference type="ARBA" id="ARBA00005417"/>
    </source>
</evidence>
<dbReference type="Pfam" id="PF00005">
    <property type="entry name" value="ABC_tran"/>
    <property type="match status" value="1"/>
</dbReference>
<feature type="domain" description="ABC transporter" evidence="6">
    <location>
        <begin position="3"/>
        <end position="248"/>
    </location>
</feature>
<keyword evidence="8" id="KW-1185">Reference proteome</keyword>
<sequence length="288" mass="30819">MILDVRGVSKSYRPLGQRPVRALDEVYLRVPEGTTVGLVGESGSGKSTLLRCIMRLESLDSGSIAFRGENIVRARGAALRAYRREVQMVFQDPAGSLNPRMTVAELVGEGMVVHRLVRSAAARRDRVAGLLDLVGLPAEVMCRHPASFSGGQLQRIAIARALSVEPSLLVCDEPVSSLDVSVQAQVLNLLTDMQERLGLSILFISHDLAVVKYLCPSIAVLEKGRIVEEASRDELFAAPRAPYTRALIAAIPDPDSAVAQRVRGGSPSVPPATAAGAEPEGHADATRK</sequence>
<dbReference type="InterPro" id="IPR027417">
    <property type="entry name" value="P-loop_NTPase"/>
</dbReference>
<dbReference type="EMBL" id="JBIAQY010000001">
    <property type="protein sequence ID" value="MFF3566617.1"/>
    <property type="molecule type" value="Genomic_DNA"/>
</dbReference>
<dbReference type="CDD" id="cd03257">
    <property type="entry name" value="ABC_NikE_OppD_transporters"/>
    <property type="match status" value="1"/>
</dbReference>
<organism evidence="7 8">
    <name type="scientific">Nocardia jiangxiensis</name>
    <dbReference type="NCBI Taxonomy" id="282685"/>
    <lineage>
        <taxon>Bacteria</taxon>
        <taxon>Bacillati</taxon>
        <taxon>Actinomycetota</taxon>
        <taxon>Actinomycetes</taxon>
        <taxon>Mycobacteriales</taxon>
        <taxon>Nocardiaceae</taxon>
        <taxon>Nocardia</taxon>
    </lineage>
</organism>
<dbReference type="PANTHER" id="PTHR43776">
    <property type="entry name" value="TRANSPORT ATP-BINDING PROTEIN"/>
    <property type="match status" value="1"/>
</dbReference>
<reference evidence="7 8" key="1">
    <citation type="submission" date="2024-10" db="EMBL/GenBank/DDBJ databases">
        <title>The Natural Products Discovery Center: Release of the First 8490 Sequenced Strains for Exploring Actinobacteria Biosynthetic Diversity.</title>
        <authorList>
            <person name="Kalkreuter E."/>
            <person name="Kautsar S.A."/>
            <person name="Yang D."/>
            <person name="Bader C.D."/>
            <person name="Teijaro C.N."/>
            <person name="Fluegel L."/>
            <person name="Davis C.M."/>
            <person name="Simpson J.R."/>
            <person name="Lauterbach L."/>
            <person name="Steele A.D."/>
            <person name="Gui C."/>
            <person name="Meng S."/>
            <person name="Li G."/>
            <person name="Viehrig K."/>
            <person name="Ye F."/>
            <person name="Su P."/>
            <person name="Kiefer A.F."/>
            <person name="Nichols A."/>
            <person name="Cepeda A.J."/>
            <person name="Yan W."/>
            <person name="Fan B."/>
            <person name="Jiang Y."/>
            <person name="Adhikari A."/>
            <person name="Zheng C.-J."/>
            <person name="Schuster L."/>
            <person name="Cowan T.M."/>
            <person name="Smanski M.J."/>
            <person name="Chevrette M.G."/>
            <person name="De Carvalho L.P.S."/>
            <person name="Shen B."/>
        </authorList>
    </citation>
    <scope>NUCLEOTIDE SEQUENCE [LARGE SCALE GENOMIC DNA]</scope>
    <source>
        <strain evidence="7 8">NPDC002593</strain>
    </source>
</reference>
<dbReference type="PANTHER" id="PTHR43776:SF7">
    <property type="entry name" value="D,D-DIPEPTIDE TRANSPORT ATP-BINDING PROTEIN DDPF-RELATED"/>
    <property type="match status" value="1"/>
</dbReference>
<evidence type="ECO:0000256" key="4">
    <source>
        <dbReference type="ARBA" id="ARBA00022840"/>
    </source>
</evidence>
<dbReference type="Pfam" id="PF08352">
    <property type="entry name" value="oligo_HPY"/>
    <property type="match status" value="1"/>
</dbReference>
<dbReference type="InterPro" id="IPR013563">
    <property type="entry name" value="Oligopep_ABC_C"/>
</dbReference>
<dbReference type="InterPro" id="IPR003593">
    <property type="entry name" value="AAA+_ATPase"/>
</dbReference>
<dbReference type="SMART" id="SM00382">
    <property type="entry name" value="AAA"/>
    <property type="match status" value="1"/>
</dbReference>
<dbReference type="GO" id="GO:0005524">
    <property type="term" value="F:ATP binding"/>
    <property type="evidence" value="ECO:0007669"/>
    <property type="project" value="UniProtKB-KW"/>
</dbReference>